<dbReference type="GO" id="GO:0034719">
    <property type="term" value="C:SMN-Sm protein complex"/>
    <property type="evidence" value="ECO:0007669"/>
    <property type="project" value="TreeGrafter"/>
</dbReference>
<keyword evidence="6 9" id="KW-0508">mRNA splicing</keyword>
<dbReference type="GO" id="GO:0003723">
    <property type="term" value="F:RNA binding"/>
    <property type="evidence" value="ECO:0007669"/>
    <property type="project" value="UniProtKB-UniRule"/>
</dbReference>
<dbReference type="GO" id="GO:0097526">
    <property type="term" value="C:spliceosomal tri-snRNP complex"/>
    <property type="evidence" value="ECO:0007669"/>
    <property type="project" value="TreeGrafter"/>
</dbReference>
<dbReference type="GO" id="GO:0071011">
    <property type="term" value="C:precatalytic spliceosome"/>
    <property type="evidence" value="ECO:0007669"/>
    <property type="project" value="TreeGrafter"/>
</dbReference>
<dbReference type="AlphaFoldDB" id="A0AA91T232"/>
<dbReference type="EMBL" id="LYUB02000007">
    <property type="protein sequence ID" value="OVF08701.1"/>
    <property type="molecule type" value="Genomic_DNA"/>
</dbReference>
<evidence type="ECO:0000256" key="4">
    <source>
        <dbReference type="ARBA" id="ARBA00022728"/>
    </source>
</evidence>
<comment type="function">
    <text evidence="9">Plays a role in pre-mRNA splicing.</text>
</comment>
<dbReference type="InterPro" id="IPR010920">
    <property type="entry name" value="LSM_dom_sf"/>
</dbReference>
<proteinExistence type="inferred from homology"/>
<keyword evidence="4 9" id="KW-0747">Spliceosome</keyword>
<evidence type="ECO:0000256" key="7">
    <source>
        <dbReference type="ARBA" id="ARBA00023242"/>
    </source>
</evidence>
<dbReference type="InterPro" id="IPR047575">
    <property type="entry name" value="Sm"/>
</dbReference>
<dbReference type="GO" id="GO:0005686">
    <property type="term" value="C:U2 snRNP"/>
    <property type="evidence" value="ECO:0007669"/>
    <property type="project" value="TreeGrafter"/>
</dbReference>
<dbReference type="Gene3D" id="2.30.30.100">
    <property type="match status" value="1"/>
</dbReference>
<comment type="caution">
    <text evidence="11">The sequence shown here is derived from an EMBL/GenBank/DDBJ whole genome shotgun (WGS) entry which is preliminary data.</text>
</comment>
<dbReference type="GO" id="GO:0000387">
    <property type="term" value="P:spliceosomal snRNP assembly"/>
    <property type="evidence" value="ECO:0007669"/>
    <property type="project" value="UniProtKB-UniRule"/>
</dbReference>
<dbReference type="PANTHER" id="PTHR10553:SF2">
    <property type="entry name" value="SMALL NUCLEAR RIBONUCLEOPROTEIN G"/>
    <property type="match status" value="1"/>
</dbReference>
<dbReference type="Pfam" id="PF01423">
    <property type="entry name" value="LSM"/>
    <property type="match status" value="1"/>
</dbReference>
<evidence type="ECO:0000256" key="5">
    <source>
        <dbReference type="ARBA" id="ARBA00022884"/>
    </source>
</evidence>
<evidence type="ECO:0000313" key="11">
    <source>
        <dbReference type="EMBL" id="OVF08701.1"/>
    </source>
</evidence>
<keyword evidence="8 9" id="KW-0687">Ribonucleoprotein</keyword>
<evidence type="ECO:0000256" key="2">
    <source>
        <dbReference type="ARBA" id="ARBA00006850"/>
    </source>
</evidence>
<sequence length="97" mass="10577">MDNDIQVNMVSAPELKNYLDKKVSVQLNGSRTVVGTLRGYDVFMNITMADALEQDPSGEKLAIGTVVIRGNSIVSIEVRTISNILPNSTNLQALEKI</sequence>
<dbReference type="InterPro" id="IPR034098">
    <property type="entry name" value="Sm_G"/>
</dbReference>
<dbReference type="InterPro" id="IPR044641">
    <property type="entry name" value="Lsm7/SmG-like"/>
</dbReference>
<dbReference type="GO" id="GO:0005687">
    <property type="term" value="C:U4 snRNP"/>
    <property type="evidence" value="ECO:0007669"/>
    <property type="project" value="TreeGrafter"/>
</dbReference>
<dbReference type="GO" id="GO:0071004">
    <property type="term" value="C:U2-type prespliceosome"/>
    <property type="evidence" value="ECO:0007669"/>
    <property type="project" value="TreeGrafter"/>
</dbReference>
<dbReference type="Proteomes" id="UP000195602">
    <property type="component" value="Unassembled WGS sequence"/>
</dbReference>
<name>A0AA91T232_CLALS</name>
<evidence type="ECO:0000313" key="12">
    <source>
        <dbReference type="Proteomes" id="UP000195602"/>
    </source>
</evidence>
<evidence type="ECO:0000256" key="1">
    <source>
        <dbReference type="ARBA" id="ARBA00004123"/>
    </source>
</evidence>
<reference evidence="11 12" key="1">
    <citation type="submission" date="2017-04" db="EMBL/GenBank/DDBJ databases">
        <title>Draft genome of the yeast Clavispora lusitaniae type strain CBS 6936.</title>
        <authorList>
            <person name="Durrens P."/>
            <person name="Klopp C."/>
            <person name="Biteau N."/>
            <person name="Fitton-Ouhabi V."/>
            <person name="Dementhon K."/>
            <person name="Accoceberry I."/>
            <person name="Sherman D.J."/>
            <person name="Noel T."/>
        </authorList>
    </citation>
    <scope>NUCLEOTIDE SEQUENCE [LARGE SCALE GENOMIC DNA]</scope>
    <source>
        <strain evidence="11 12">CBS 6936</strain>
    </source>
</reference>
<gene>
    <name evidence="11" type="ORF">A9F13_07g01650</name>
</gene>
<keyword evidence="5 9" id="KW-0694">RNA-binding</keyword>
<protein>
    <recommendedName>
        <fullName evidence="9">Small nuclear ribonucleoprotein G</fullName>
        <shortName evidence="9">snRNP-G</shortName>
    </recommendedName>
</protein>
<evidence type="ECO:0000256" key="6">
    <source>
        <dbReference type="ARBA" id="ARBA00023187"/>
    </source>
</evidence>
<dbReference type="GO" id="GO:0005685">
    <property type="term" value="C:U1 snRNP"/>
    <property type="evidence" value="ECO:0007669"/>
    <property type="project" value="TreeGrafter"/>
</dbReference>
<evidence type="ECO:0000259" key="10">
    <source>
        <dbReference type="PROSITE" id="PS52002"/>
    </source>
</evidence>
<organism evidence="11 12">
    <name type="scientific">Clavispora lusitaniae</name>
    <name type="common">Candida lusitaniae</name>
    <dbReference type="NCBI Taxonomy" id="36911"/>
    <lineage>
        <taxon>Eukaryota</taxon>
        <taxon>Fungi</taxon>
        <taxon>Dikarya</taxon>
        <taxon>Ascomycota</taxon>
        <taxon>Saccharomycotina</taxon>
        <taxon>Pichiomycetes</taxon>
        <taxon>Metschnikowiaceae</taxon>
        <taxon>Clavispora</taxon>
    </lineage>
</organism>
<evidence type="ECO:0000256" key="8">
    <source>
        <dbReference type="ARBA" id="ARBA00023274"/>
    </source>
</evidence>
<evidence type="ECO:0000256" key="3">
    <source>
        <dbReference type="ARBA" id="ARBA00022664"/>
    </source>
</evidence>
<accession>A0AA91T232</accession>
<dbReference type="FunFam" id="2.30.30.100:FF:000023">
    <property type="entry name" value="Small nuclear ribonucleoprotein G"/>
    <property type="match status" value="1"/>
</dbReference>
<keyword evidence="3 9" id="KW-0507">mRNA processing</keyword>
<comment type="similarity">
    <text evidence="2 9">Belongs to the snRNP Sm proteins family.</text>
</comment>
<dbReference type="SMART" id="SM00651">
    <property type="entry name" value="Sm"/>
    <property type="match status" value="1"/>
</dbReference>
<evidence type="ECO:0000256" key="9">
    <source>
        <dbReference type="RuleBase" id="RU365052"/>
    </source>
</evidence>
<dbReference type="CDD" id="cd01719">
    <property type="entry name" value="Sm_G"/>
    <property type="match status" value="1"/>
</dbReference>
<dbReference type="SUPFAM" id="SSF50182">
    <property type="entry name" value="Sm-like ribonucleoproteins"/>
    <property type="match status" value="1"/>
</dbReference>
<dbReference type="KEGG" id="clus:A9F13_07g01650"/>
<dbReference type="PROSITE" id="PS52002">
    <property type="entry name" value="SM"/>
    <property type="match status" value="1"/>
</dbReference>
<dbReference type="InterPro" id="IPR001163">
    <property type="entry name" value="Sm_dom_euk/arc"/>
</dbReference>
<comment type="subcellular location">
    <subcellularLocation>
        <location evidence="1 9">Nucleus</location>
    </subcellularLocation>
</comment>
<dbReference type="PANTHER" id="PTHR10553">
    <property type="entry name" value="SMALL NUCLEAR RIBONUCLEOPROTEIN"/>
    <property type="match status" value="1"/>
</dbReference>
<feature type="domain" description="Sm" evidence="10">
    <location>
        <begin position="10"/>
        <end position="82"/>
    </location>
</feature>
<dbReference type="GO" id="GO:0005682">
    <property type="term" value="C:U5 snRNP"/>
    <property type="evidence" value="ECO:0007669"/>
    <property type="project" value="TreeGrafter"/>
</dbReference>
<keyword evidence="7 9" id="KW-0539">Nucleus</keyword>
<dbReference type="GO" id="GO:0071013">
    <property type="term" value="C:catalytic step 2 spliceosome"/>
    <property type="evidence" value="ECO:0007669"/>
    <property type="project" value="TreeGrafter"/>
</dbReference>